<proteinExistence type="predicted"/>
<organism evidence="2 3">
    <name type="scientific">Lysinibacillus agricola</name>
    <dbReference type="NCBI Taxonomy" id="2590012"/>
    <lineage>
        <taxon>Bacteria</taxon>
        <taxon>Bacillati</taxon>
        <taxon>Bacillota</taxon>
        <taxon>Bacilli</taxon>
        <taxon>Bacillales</taxon>
        <taxon>Bacillaceae</taxon>
        <taxon>Lysinibacillus</taxon>
    </lineage>
</organism>
<name>A0ABX7AU03_9BACI</name>
<gene>
    <name evidence="2" type="ORF">FJQ98_03515</name>
</gene>
<keyword evidence="3" id="KW-1185">Reference proteome</keyword>
<evidence type="ECO:0000313" key="2">
    <source>
        <dbReference type="EMBL" id="QQP13151.1"/>
    </source>
</evidence>
<feature type="transmembrane region" description="Helical" evidence="1">
    <location>
        <begin position="96"/>
        <end position="115"/>
    </location>
</feature>
<feature type="transmembrane region" description="Helical" evidence="1">
    <location>
        <begin position="135"/>
        <end position="156"/>
    </location>
</feature>
<feature type="transmembrane region" description="Helical" evidence="1">
    <location>
        <begin position="203"/>
        <end position="225"/>
    </location>
</feature>
<keyword evidence="1" id="KW-0812">Transmembrane</keyword>
<dbReference type="RefSeq" id="WP_053596462.1">
    <property type="nucleotide sequence ID" value="NZ_CP067341.1"/>
</dbReference>
<protein>
    <submittedName>
        <fullName evidence="2">Zinc ribbon domain-containing protein</fullName>
    </submittedName>
</protein>
<feature type="transmembrane region" description="Helical" evidence="1">
    <location>
        <begin position="177"/>
        <end position="197"/>
    </location>
</feature>
<sequence>MKNCLTCGHTQDDGKFCGKCGTPFENAALEQAATINSMSDEQPQSQYAQTDQGTTQSSEQMELIKKQSKLYFNYFLEQIKMPSTNFNVEAAWKNSVTSIILYVLLTALSVFVLIKKFLSGGFGFFESYGPSFIQVFFYMSLFISLLIAINVLAIFLTSKLFSENLSFTNVISKIGNYYTLPVAITVLSILLGLLGSYKYSIMMLYIGFVLVLGCIPIFVMIKLLSNKSKSIDSFYGFIFYLVVTGILSAIIFSFIIDSTIGNFLDFLL</sequence>
<keyword evidence="1" id="KW-0472">Membrane</keyword>
<accession>A0ABX7AU03</accession>
<evidence type="ECO:0000313" key="3">
    <source>
        <dbReference type="Proteomes" id="UP000596049"/>
    </source>
</evidence>
<keyword evidence="1" id="KW-1133">Transmembrane helix</keyword>
<dbReference type="EMBL" id="CP067341">
    <property type="protein sequence ID" value="QQP13151.1"/>
    <property type="molecule type" value="Genomic_DNA"/>
</dbReference>
<reference evidence="2 3" key="1">
    <citation type="submission" date="2020-01" db="EMBL/GenBank/DDBJ databases">
        <authorList>
            <person name="Liu G."/>
            <person name="Liu B."/>
        </authorList>
    </citation>
    <scope>NUCLEOTIDE SEQUENCE [LARGE SCALE GENOMIC DNA]</scope>
    <source>
        <strain evidence="2 3">FJAT-51161</strain>
    </source>
</reference>
<evidence type="ECO:0000256" key="1">
    <source>
        <dbReference type="SAM" id="Phobius"/>
    </source>
</evidence>
<feature type="transmembrane region" description="Helical" evidence="1">
    <location>
        <begin position="237"/>
        <end position="256"/>
    </location>
</feature>
<dbReference type="Proteomes" id="UP000596049">
    <property type="component" value="Chromosome"/>
</dbReference>